<feature type="transmembrane region" description="Helical" evidence="1">
    <location>
        <begin position="167"/>
        <end position="190"/>
    </location>
</feature>
<dbReference type="SUPFAM" id="SSF69118">
    <property type="entry name" value="AhpD-like"/>
    <property type="match status" value="1"/>
</dbReference>
<evidence type="ECO:0000256" key="1">
    <source>
        <dbReference type="SAM" id="Phobius"/>
    </source>
</evidence>
<name>Q12YT0_METBU</name>
<dbReference type="Gene3D" id="1.20.1290.10">
    <property type="entry name" value="AhpD-like"/>
    <property type="match status" value="1"/>
</dbReference>
<dbReference type="GeneID" id="3997913"/>
<evidence type="ECO:0000313" key="3">
    <source>
        <dbReference type="EMBL" id="ABE51396.1"/>
    </source>
</evidence>
<dbReference type="KEGG" id="mbu:Mbur_0404"/>
<organism evidence="3 4">
    <name type="scientific">Methanococcoides burtonii (strain DSM 6242 / NBRC 107633 / OCM 468 / ACE-M)</name>
    <dbReference type="NCBI Taxonomy" id="259564"/>
    <lineage>
        <taxon>Archaea</taxon>
        <taxon>Methanobacteriati</taxon>
        <taxon>Methanobacteriota</taxon>
        <taxon>Stenosarchaea group</taxon>
        <taxon>Methanomicrobia</taxon>
        <taxon>Methanosarcinales</taxon>
        <taxon>Methanosarcinaceae</taxon>
        <taxon>Methanococcoides</taxon>
    </lineage>
</organism>
<dbReference type="Proteomes" id="UP000001979">
    <property type="component" value="Chromosome"/>
</dbReference>
<dbReference type="AlphaFoldDB" id="Q12YT0"/>
<dbReference type="NCBIfam" id="TIGR00778">
    <property type="entry name" value="ahpD_dom"/>
    <property type="match status" value="1"/>
</dbReference>
<keyword evidence="1" id="KW-0812">Transmembrane</keyword>
<dbReference type="InterPro" id="IPR004675">
    <property type="entry name" value="AhpD_core"/>
</dbReference>
<dbReference type="EMBL" id="CP000300">
    <property type="protein sequence ID" value="ABE51396.1"/>
    <property type="molecule type" value="Genomic_DNA"/>
</dbReference>
<reference evidence="4" key="1">
    <citation type="journal article" date="2009" name="ISME J.">
        <title>The genome sequence of the psychrophilic archaeon, Methanococcoides burtonii: the role of genome evolution in cold adaptation.</title>
        <authorList>
            <person name="Allen M.A."/>
            <person name="Lauro F.M."/>
            <person name="Williams T.J."/>
            <person name="Burg D."/>
            <person name="Siddiqui K.S."/>
            <person name="De Francisci D."/>
            <person name="Chong K.W."/>
            <person name="Pilak O."/>
            <person name="Chew H.H."/>
            <person name="De Maere M.Z."/>
            <person name="Ting L."/>
            <person name="Katrib M."/>
            <person name="Ng C."/>
            <person name="Sowers K.R."/>
            <person name="Galperin M.Y."/>
            <person name="Anderson I.J."/>
            <person name="Ivanova N."/>
            <person name="Dalin E."/>
            <person name="Martinez M."/>
            <person name="Lapidus A."/>
            <person name="Hauser L."/>
            <person name="Land M."/>
            <person name="Thomas T."/>
            <person name="Cavicchioli R."/>
        </authorList>
    </citation>
    <scope>NUCLEOTIDE SEQUENCE [LARGE SCALE GENOMIC DNA]</scope>
    <source>
        <strain evidence="4">DSM 6242 / NBRC 107633 / OCM 468 / ACE-M</strain>
    </source>
</reference>
<dbReference type="RefSeq" id="WP_011498558.1">
    <property type="nucleotide sequence ID" value="NC_007955.1"/>
</dbReference>
<feature type="domain" description="Carboxymuconolactone decarboxylase-like" evidence="2">
    <location>
        <begin position="32"/>
        <end position="82"/>
    </location>
</feature>
<protein>
    <submittedName>
        <fullName evidence="3">Carboxymuconolactone decarboxylase family protein</fullName>
    </submittedName>
</protein>
<proteinExistence type="predicted"/>
<feature type="transmembrane region" description="Helical" evidence="1">
    <location>
        <begin position="128"/>
        <end position="147"/>
    </location>
</feature>
<keyword evidence="4" id="KW-1185">Reference proteome</keyword>
<keyword evidence="1" id="KW-0472">Membrane</keyword>
<dbReference type="HOGENOM" id="CLU_115251_0_0_2"/>
<gene>
    <name evidence="3" type="ordered locus">Mbur_0404</name>
</gene>
<evidence type="ECO:0000313" key="4">
    <source>
        <dbReference type="Proteomes" id="UP000001979"/>
    </source>
</evidence>
<keyword evidence="1" id="KW-1133">Transmembrane helix</keyword>
<dbReference type="InterPro" id="IPR029032">
    <property type="entry name" value="AhpD-like"/>
</dbReference>
<dbReference type="Pfam" id="PF02627">
    <property type="entry name" value="CMD"/>
    <property type="match status" value="1"/>
</dbReference>
<evidence type="ECO:0000259" key="2">
    <source>
        <dbReference type="Pfam" id="PF02627"/>
    </source>
</evidence>
<dbReference type="OrthoDB" id="70309at2157"/>
<dbReference type="InterPro" id="IPR003779">
    <property type="entry name" value="CMD-like"/>
</dbReference>
<dbReference type="GO" id="GO:0051920">
    <property type="term" value="F:peroxiredoxin activity"/>
    <property type="evidence" value="ECO:0007669"/>
    <property type="project" value="InterPro"/>
</dbReference>
<sequence>MKDNFGRKLYSLGEFYKITYLAFFSTYDLLYAKKNELLSQHFLERIMLAVTEVNGCEVCSYAHTKMALEAGMSNEEIQSMLAGISDDVPEEEMSAVVFGQHYADSRGYPSKESWERIIEIYGLREAKGILASIRIMMLGNAAGIPWGSFVNRFKGKPDNRSSLPYEIGMILCTIIYLPIALIHALLAKLFNRSTIKFKIV</sequence>
<accession>Q12YT0</accession>